<dbReference type="AlphaFoldDB" id="A0AAD6WJH3"/>
<evidence type="ECO:0000313" key="2">
    <source>
        <dbReference type="Proteomes" id="UP001164929"/>
    </source>
</evidence>
<reference evidence="1 2" key="1">
    <citation type="journal article" date="2023" name="Mol. Ecol. Resour.">
        <title>Chromosome-level genome assembly of a triploid poplar Populus alba 'Berolinensis'.</title>
        <authorList>
            <person name="Chen S."/>
            <person name="Yu Y."/>
            <person name="Wang X."/>
            <person name="Wang S."/>
            <person name="Zhang T."/>
            <person name="Zhou Y."/>
            <person name="He R."/>
            <person name="Meng N."/>
            <person name="Wang Y."/>
            <person name="Liu W."/>
            <person name="Liu Z."/>
            <person name="Liu J."/>
            <person name="Guo Q."/>
            <person name="Huang H."/>
            <person name="Sederoff R.R."/>
            <person name="Wang G."/>
            <person name="Qu G."/>
            <person name="Chen S."/>
        </authorList>
    </citation>
    <scope>NUCLEOTIDE SEQUENCE [LARGE SCALE GENOMIC DNA]</scope>
    <source>
        <strain evidence="1">SC-2020</strain>
    </source>
</reference>
<keyword evidence="2" id="KW-1185">Reference proteome</keyword>
<dbReference type="Proteomes" id="UP001164929">
    <property type="component" value="Chromosome 1"/>
</dbReference>
<protein>
    <submittedName>
        <fullName evidence="1">Uncharacterized protein</fullName>
    </submittedName>
</protein>
<accession>A0AAD6WJH3</accession>
<gene>
    <name evidence="1" type="ORF">NC653_002710</name>
</gene>
<proteinExistence type="predicted"/>
<sequence length="42" mass="4903">MGIGDCFHMWCCVIGEDWRMKGRGVLTLNREQYSWSLGYFVG</sequence>
<name>A0AAD6WJH3_9ROSI</name>
<dbReference type="EMBL" id="JAQIZT010000001">
    <property type="protein sequence ID" value="KAJ7012744.1"/>
    <property type="molecule type" value="Genomic_DNA"/>
</dbReference>
<organism evidence="1 2">
    <name type="scientific">Populus alba x Populus x berolinensis</name>
    <dbReference type="NCBI Taxonomy" id="444605"/>
    <lineage>
        <taxon>Eukaryota</taxon>
        <taxon>Viridiplantae</taxon>
        <taxon>Streptophyta</taxon>
        <taxon>Embryophyta</taxon>
        <taxon>Tracheophyta</taxon>
        <taxon>Spermatophyta</taxon>
        <taxon>Magnoliopsida</taxon>
        <taxon>eudicotyledons</taxon>
        <taxon>Gunneridae</taxon>
        <taxon>Pentapetalae</taxon>
        <taxon>rosids</taxon>
        <taxon>fabids</taxon>
        <taxon>Malpighiales</taxon>
        <taxon>Salicaceae</taxon>
        <taxon>Saliceae</taxon>
        <taxon>Populus</taxon>
    </lineage>
</organism>
<comment type="caution">
    <text evidence="1">The sequence shown here is derived from an EMBL/GenBank/DDBJ whole genome shotgun (WGS) entry which is preliminary data.</text>
</comment>
<evidence type="ECO:0000313" key="1">
    <source>
        <dbReference type="EMBL" id="KAJ7012744.1"/>
    </source>
</evidence>